<evidence type="ECO:0000313" key="2">
    <source>
        <dbReference type="EMBL" id="GIF59254.1"/>
    </source>
</evidence>
<dbReference type="RefSeq" id="WP_203706095.1">
    <property type="nucleotide sequence ID" value="NZ_BAAALU010000020.1"/>
</dbReference>
<protein>
    <submittedName>
        <fullName evidence="2">ATPase</fullName>
    </submittedName>
</protein>
<dbReference type="Pfam" id="PF01935">
    <property type="entry name" value="DUF87"/>
    <property type="match status" value="1"/>
</dbReference>
<dbReference type="Proteomes" id="UP000624325">
    <property type="component" value="Unassembled WGS sequence"/>
</dbReference>
<dbReference type="InterPro" id="IPR003593">
    <property type="entry name" value="AAA+_ATPase"/>
</dbReference>
<dbReference type="CDD" id="cd01127">
    <property type="entry name" value="TrwB_TraG_TraD_VirD4"/>
    <property type="match status" value="1"/>
</dbReference>
<organism evidence="2 3">
    <name type="scientific">Asanoa iriomotensis</name>
    <dbReference type="NCBI Taxonomy" id="234613"/>
    <lineage>
        <taxon>Bacteria</taxon>
        <taxon>Bacillati</taxon>
        <taxon>Actinomycetota</taxon>
        <taxon>Actinomycetes</taxon>
        <taxon>Micromonosporales</taxon>
        <taxon>Micromonosporaceae</taxon>
        <taxon>Asanoa</taxon>
    </lineage>
</organism>
<dbReference type="InterPro" id="IPR002789">
    <property type="entry name" value="HerA_central"/>
</dbReference>
<dbReference type="PANTHER" id="PTHR30121">
    <property type="entry name" value="UNCHARACTERIZED PROTEIN YJGR-RELATED"/>
    <property type="match status" value="1"/>
</dbReference>
<dbReference type="EMBL" id="BONC01000044">
    <property type="protein sequence ID" value="GIF59254.1"/>
    <property type="molecule type" value="Genomic_DNA"/>
</dbReference>
<name>A0ABQ4C8Y6_9ACTN</name>
<dbReference type="InterPro" id="IPR051162">
    <property type="entry name" value="T4SS_component"/>
</dbReference>
<gene>
    <name evidence="2" type="ORF">Air01nite_53490</name>
</gene>
<evidence type="ECO:0000313" key="3">
    <source>
        <dbReference type="Proteomes" id="UP000624325"/>
    </source>
</evidence>
<dbReference type="InterPro" id="IPR027417">
    <property type="entry name" value="P-loop_NTPase"/>
</dbReference>
<accession>A0ABQ4C8Y6</accession>
<keyword evidence="3" id="KW-1185">Reference proteome</keyword>
<feature type="domain" description="AAA+ ATPase" evidence="1">
    <location>
        <begin position="687"/>
        <end position="1007"/>
    </location>
</feature>
<proteinExistence type="predicted"/>
<feature type="domain" description="AAA+ ATPase" evidence="1">
    <location>
        <begin position="56"/>
        <end position="322"/>
    </location>
</feature>
<dbReference type="SUPFAM" id="SSF52540">
    <property type="entry name" value="P-loop containing nucleoside triphosphate hydrolases"/>
    <property type="match status" value="1"/>
</dbReference>
<dbReference type="PANTHER" id="PTHR30121:SF6">
    <property type="entry name" value="SLR6007 PROTEIN"/>
    <property type="match status" value="1"/>
</dbReference>
<dbReference type="SMART" id="SM00382">
    <property type="entry name" value="AAA"/>
    <property type="match status" value="2"/>
</dbReference>
<comment type="caution">
    <text evidence="2">The sequence shown here is derived from an EMBL/GenBank/DDBJ whole genome shotgun (WGS) entry which is preliminary data.</text>
</comment>
<sequence length="1073" mass="115503">MDEVERRALKALRFNWAPTPDDVWRQPTFHVEGLHQDALRVILDSFEEAQHTSDSSPVGVALLGQRGSGKTHLLGSVRAHTQAAGGYFFLVSLLDASAFWRSVAQSVLDGLNRETAEQDSQLRTFLRRLADLVGAPRAVRRAVTGESELTRPILDAFVDLLRKHNRQVGVDCQDTARALVLEAAEKTSDQDVGHEFLCANDELEPGERAAWGMRRARRSAQEIVRDVSRLLALTGPTVIAVDQIDLLINQAAKSLDGETRLEWRAALLLEQIAGGLMSLRETTRRTLSVVACLDESWHLVKTQATDTVQDRFREAVQLRQIGSAELGRELIARRFAAPFADQGFTPPHPTWPVRPSAFAEAVQFTPRELLRTIDTHVRACLRADTVSEMHRLVHTNSAGPAPEAAERPADGELAALDARYAALRAEADPAPALDAATEDTVVPALLEAGLTAWIASRDGSLYGLDPHPGTKPALHGRLRRSLDERTEDEEHWAFRAIGSRHPVAALNRIRNASTAAGLTEGVAKRKLFFLRNEPWSGGARTTEVVETFARAGGQTLPFPESDVAALVALRELIRERGYETLRPWFVARRPTDEITFLVAALSGADAPVGEASVPAPDGPPDPVPPHVPAEVAAADAGGAVVRVLRPAPAAEGERAEGVPRPGFDPGSVTLGVSVHDGQPVDVGLAALRRHAAIFAGSGSGKTVLIRRLVEECALRGVSSIVLDPNNDLARLGDPWPEPPAHWDQAESARAAAYHRGTDVVVWTPRRSAGRPLSFRPLPDLASVADDEDAFAAGVDAAVASLAPRANVDGGTAKARIGNAVLREALTAYAREGGGDLREFVAYLTRLPRRASQLDNAPKIANDIAQLLRATMVSDPLFGGEGEPLDPGELFRPAPGHRARVSVISFVGLPDDGQRQSFVNQLQLALFAWIKQNPAGDRPLGGLFVMDEAQTLAPSGAMTACTQSTLALASQARKYGLGLVFATQAPKGLHNRIPGNAATQLFGLLNSPTQIAAAKEMARAKGSDIPDVARLRPGHFYAAVDGAEFGKLRAPLCLSHHPSSPLTAEEVLDRARRD</sequence>
<evidence type="ECO:0000259" key="1">
    <source>
        <dbReference type="SMART" id="SM00382"/>
    </source>
</evidence>
<dbReference type="Gene3D" id="3.40.50.300">
    <property type="entry name" value="P-loop containing nucleotide triphosphate hydrolases"/>
    <property type="match status" value="2"/>
</dbReference>
<reference evidence="2 3" key="1">
    <citation type="submission" date="2021-01" db="EMBL/GenBank/DDBJ databases">
        <title>Whole genome shotgun sequence of Asanoa iriomotensis NBRC 100142.</title>
        <authorList>
            <person name="Komaki H."/>
            <person name="Tamura T."/>
        </authorList>
    </citation>
    <scope>NUCLEOTIDE SEQUENCE [LARGE SCALE GENOMIC DNA]</scope>
    <source>
        <strain evidence="2 3">NBRC 100142</strain>
    </source>
</reference>